<protein>
    <submittedName>
        <fullName evidence="2">Putative secreted protein</fullName>
    </submittedName>
</protein>
<keyword evidence="1" id="KW-0472">Membrane</keyword>
<accession>A0A2M4DNS7</accession>
<evidence type="ECO:0000313" key="2">
    <source>
        <dbReference type="EMBL" id="MBW79217.1"/>
    </source>
</evidence>
<dbReference type="AlphaFoldDB" id="A0A2M4DNS7"/>
<sequence length="81" mass="9293">MQIEVCCSVRCFFYLVLAIMFCVRHLSRPLSVRSIGFASERYRPGTVVPIPFEYIHSLTGPKATFQHRTGTRKSDRSCHTV</sequence>
<dbReference type="EMBL" id="GGFL01015039">
    <property type="protein sequence ID" value="MBW79217.1"/>
    <property type="molecule type" value="Transcribed_RNA"/>
</dbReference>
<keyword evidence="1" id="KW-1133">Transmembrane helix</keyword>
<keyword evidence="1" id="KW-0812">Transmembrane</keyword>
<feature type="transmembrane region" description="Helical" evidence="1">
    <location>
        <begin position="7"/>
        <end position="26"/>
    </location>
</feature>
<name>A0A2M4DNS7_ANODA</name>
<reference evidence="2" key="1">
    <citation type="submission" date="2018-01" db="EMBL/GenBank/DDBJ databases">
        <title>An insight into the sialome of Amazonian anophelines.</title>
        <authorList>
            <person name="Ribeiro J.M."/>
            <person name="Scarpassa V."/>
            <person name="Calvo E."/>
        </authorList>
    </citation>
    <scope>NUCLEOTIDE SEQUENCE</scope>
</reference>
<organism evidence="2">
    <name type="scientific">Anopheles darlingi</name>
    <name type="common">Mosquito</name>
    <dbReference type="NCBI Taxonomy" id="43151"/>
    <lineage>
        <taxon>Eukaryota</taxon>
        <taxon>Metazoa</taxon>
        <taxon>Ecdysozoa</taxon>
        <taxon>Arthropoda</taxon>
        <taxon>Hexapoda</taxon>
        <taxon>Insecta</taxon>
        <taxon>Pterygota</taxon>
        <taxon>Neoptera</taxon>
        <taxon>Endopterygota</taxon>
        <taxon>Diptera</taxon>
        <taxon>Nematocera</taxon>
        <taxon>Culicoidea</taxon>
        <taxon>Culicidae</taxon>
        <taxon>Anophelinae</taxon>
        <taxon>Anopheles</taxon>
    </lineage>
</organism>
<evidence type="ECO:0000256" key="1">
    <source>
        <dbReference type="SAM" id="Phobius"/>
    </source>
</evidence>
<proteinExistence type="predicted"/>